<name>A0ABU0A2I2_9BACI</name>
<keyword evidence="1" id="KW-0378">Hydrolase</keyword>
<dbReference type="RefSeq" id="WP_307331848.1">
    <property type="nucleotide sequence ID" value="NZ_JAUSUG010000032.1"/>
</dbReference>
<dbReference type="Proteomes" id="UP001230005">
    <property type="component" value="Unassembled WGS sequence"/>
</dbReference>
<evidence type="ECO:0000313" key="1">
    <source>
        <dbReference type="EMBL" id="MDQ0257704.1"/>
    </source>
</evidence>
<evidence type="ECO:0000313" key="2">
    <source>
        <dbReference type="Proteomes" id="UP001230005"/>
    </source>
</evidence>
<dbReference type="InterPro" id="IPR005500">
    <property type="entry name" value="DUF309"/>
</dbReference>
<reference evidence="1 2" key="1">
    <citation type="submission" date="2023-07" db="EMBL/GenBank/DDBJ databases">
        <title>Genomic Encyclopedia of Type Strains, Phase IV (KMG-IV): sequencing the most valuable type-strain genomes for metagenomic binning, comparative biology and taxonomic classification.</title>
        <authorList>
            <person name="Goeker M."/>
        </authorList>
    </citation>
    <scope>NUCLEOTIDE SEQUENCE [LARGE SCALE GENOMIC DNA]</scope>
    <source>
        <strain evidence="1 2">DSM 9768</strain>
    </source>
</reference>
<comment type="caution">
    <text evidence="1">The sequence shown here is derived from an EMBL/GenBank/DDBJ whole genome shotgun (WGS) entry which is preliminary data.</text>
</comment>
<sequence>MTKYPKAYVDYLIEFHGTRDLFECHEIMEEYWKENGEKQWLVLIQLAVAVYHERQKNFPGSLRLYKKVLNFLKNDKKSFLELGIDSDVLEELVIKRIENMEKGVSYRPFNLPITDQVLLDRCKELCKENGLTWCFEEDIDNESLIFRHKLRDRSDVIKERLDSLQEKKRERKG</sequence>
<dbReference type="Gene3D" id="1.10.3450.10">
    <property type="entry name" value="TTHA0068-like"/>
    <property type="match status" value="1"/>
</dbReference>
<dbReference type="GO" id="GO:0016787">
    <property type="term" value="F:hydrolase activity"/>
    <property type="evidence" value="ECO:0007669"/>
    <property type="project" value="UniProtKB-KW"/>
</dbReference>
<dbReference type="EMBL" id="JAUSUG010000032">
    <property type="protein sequence ID" value="MDQ0257704.1"/>
    <property type="molecule type" value="Genomic_DNA"/>
</dbReference>
<dbReference type="InterPro" id="IPR023203">
    <property type="entry name" value="TTHA0068_sf"/>
</dbReference>
<organism evidence="1 2">
    <name type="scientific">Evansella vedderi</name>
    <dbReference type="NCBI Taxonomy" id="38282"/>
    <lineage>
        <taxon>Bacteria</taxon>
        <taxon>Bacillati</taxon>
        <taxon>Bacillota</taxon>
        <taxon>Bacilli</taxon>
        <taxon>Bacillales</taxon>
        <taxon>Bacillaceae</taxon>
        <taxon>Evansella</taxon>
    </lineage>
</organism>
<keyword evidence="2" id="KW-1185">Reference proteome</keyword>
<gene>
    <name evidence="1" type="ORF">J2S74_005166</name>
</gene>
<dbReference type="SUPFAM" id="SSF140663">
    <property type="entry name" value="TTHA0068-like"/>
    <property type="match status" value="1"/>
</dbReference>
<proteinExistence type="predicted"/>
<dbReference type="Pfam" id="PF03745">
    <property type="entry name" value="DUF309"/>
    <property type="match status" value="1"/>
</dbReference>
<accession>A0ABU0A2I2</accession>
<protein>
    <submittedName>
        <fullName evidence="1">Metal-dependent hydrolase</fullName>
    </submittedName>
</protein>